<reference evidence="1 2" key="1">
    <citation type="submission" date="2024-11" db="EMBL/GenBank/DDBJ databases">
        <title>A near-complete genome assembly of Cinchona calisaya.</title>
        <authorList>
            <person name="Lian D.C."/>
            <person name="Zhao X.W."/>
            <person name="Wei L."/>
        </authorList>
    </citation>
    <scope>NUCLEOTIDE SEQUENCE [LARGE SCALE GENOMIC DNA]</scope>
    <source>
        <tissue evidence="1">Nenye</tissue>
    </source>
</reference>
<evidence type="ECO:0000313" key="2">
    <source>
        <dbReference type="Proteomes" id="UP001630127"/>
    </source>
</evidence>
<organism evidence="1 2">
    <name type="scientific">Cinchona calisaya</name>
    <dbReference type="NCBI Taxonomy" id="153742"/>
    <lineage>
        <taxon>Eukaryota</taxon>
        <taxon>Viridiplantae</taxon>
        <taxon>Streptophyta</taxon>
        <taxon>Embryophyta</taxon>
        <taxon>Tracheophyta</taxon>
        <taxon>Spermatophyta</taxon>
        <taxon>Magnoliopsida</taxon>
        <taxon>eudicotyledons</taxon>
        <taxon>Gunneridae</taxon>
        <taxon>Pentapetalae</taxon>
        <taxon>asterids</taxon>
        <taxon>lamiids</taxon>
        <taxon>Gentianales</taxon>
        <taxon>Rubiaceae</taxon>
        <taxon>Cinchonoideae</taxon>
        <taxon>Cinchoneae</taxon>
        <taxon>Cinchona</taxon>
    </lineage>
</organism>
<dbReference type="AlphaFoldDB" id="A0ABD2XVU6"/>
<evidence type="ECO:0000313" key="1">
    <source>
        <dbReference type="EMBL" id="KAL3499073.1"/>
    </source>
</evidence>
<accession>A0ABD2XVU6</accession>
<gene>
    <name evidence="1" type="ORF">ACH5RR_041805</name>
</gene>
<proteinExistence type="predicted"/>
<name>A0ABD2XVU6_9GENT</name>
<keyword evidence="2" id="KW-1185">Reference proteome</keyword>
<protein>
    <submittedName>
        <fullName evidence="1">Uncharacterized protein</fullName>
    </submittedName>
</protein>
<dbReference type="Proteomes" id="UP001630127">
    <property type="component" value="Unassembled WGS sequence"/>
</dbReference>
<comment type="caution">
    <text evidence="1">The sequence shown here is derived from an EMBL/GenBank/DDBJ whole genome shotgun (WGS) entry which is preliminary data.</text>
</comment>
<dbReference type="EMBL" id="JBJUIK010000017">
    <property type="protein sequence ID" value="KAL3499073.1"/>
    <property type="molecule type" value="Genomic_DNA"/>
</dbReference>
<sequence>MAPMEYSDYLCLEMELKRLRTFLKCTIGWSEYLLVNQEQLEDDNDDKVAAVSLGSLLCKIKDALIRYFGPIRHRENTSFGSRSCCFLLCGEIQKIFSCDAPKNWCNLESHCMPSRFGKNNEVLGQEINRAYITFSDCLSKLTSPMRDVNELMELIDTVLENLTGILNFCDADVDARFTMDAFHVRLQNLKMKLRFLKSFIYFAKFRVVE</sequence>